<organism evidence="1 2">
    <name type="scientific">Neurospora tetraspora</name>
    <dbReference type="NCBI Taxonomy" id="94610"/>
    <lineage>
        <taxon>Eukaryota</taxon>
        <taxon>Fungi</taxon>
        <taxon>Dikarya</taxon>
        <taxon>Ascomycota</taxon>
        <taxon>Pezizomycotina</taxon>
        <taxon>Sordariomycetes</taxon>
        <taxon>Sordariomycetidae</taxon>
        <taxon>Sordariales</taxon>
        <taxon>Sordariaceae</taxon>
        <taxon>Neurospora</taxon>
    </lineage>
</organism>
<evidence type="ECO:0000313" key="1">
    <source>
        <dbReference type="EMBL" id="KAK3347400.1"/>
    </source>
</evidence>
<comment type="caution">
    <text evidence="1">The sequence shown here is derived from an EMBL/GenBank/DDBJ whole genome shotgun (WGS) entry which is preliminary data.</text>
</comment>
<proteinExistence type="predicted"/>
<dbReference type="RefSeq" id="XP_062682482.1">
    <property type="nucleotide sequence ID" value="XM_062821034.1"/>
</dbReference>
<dbReference type="EMBL" id="JAUEPP010000003">
    <property type="protein sequence ID" value="KAK3347400.1"/>
    <property type="molecule type" value="Genomic_DNA"/>
</dbReference>
<dbReference type="Proteomes" id="UP001278500">
    <property type="component" value="Unassembled WGS sequence"/>
</dbReference>
<dbReference type="AlphaFoldDB" id="A0AAE0JGH0"/>
<reference evidence="1" key="1">
    <citation type="journal article" date="2023" name="Mol. Phylogenet. Evol.">
        <title>Genome-scale phylogeny and comparative genomics of the fungal order Sordariales.</title>
        <authorList>
            <person name="Hensen N."/>
            <person name="Bonometti L."/>
            <person name="Westerberg I."/>
            <person name="Brannstrom I.O."/>
            <person name="Guillou S."/>
            <person name="Cros-Aarteil S."/>
            <person name="Calhoun S."/>
            <person name="Haridas S."/>
            <person name="Kuo A."/>
            <person name="Mondo S."/>
            <person name="Pangilinan J."/>
            <person name="Riley R."/>
            <person name="LaButti K."/>
            <person name="Andreopoulos B."/>
            <person name="Lipzen A."/>
            <person name="Chen C."/>
            <person name="Yan M."/>
            <person name="Daum C."/>
            <person name="Ng V."/>
            <person name="Clum A."/>
            <person name="Steindorff A."/>
            <person name="Ohm R.A."/>
            <person name="Martin F."/>
            <person name="Silar P."/>
            <person name="Natvig D.O."/>
            <person name="Lalanne C."/>
            <person name="Gautier V."/>
            <person name="Ament-Velasquez S.L."/>
            <person name="Kruys A."/>
            <person name="Hutchinson M.I."/>
            <person name="Powell A.J."/>
            <person name="Barry K."/>
            <person name="Miller A.N."/>
            <person name="Grigoriev I.V."/>
            <person name="Debuchy R."/>
            <person name="Gladieux P."/>
            <person name="Hiltunen Thoren M."/>
            <person name="Johannesson H."/>
        </authorList>
    </citation>
    <scope>NUCLEOTIDE SEQUENCE</scope>
    <source>
        <strain evidence="1">CBS 560.94</strain>
    </source>
</reference>
<dbReference type="GeneID" id="87858188"/>
<protein>
    <submittedName>
        <fullName evidence="1">Uncharacterized protein</fullName>
    </submittedName>
</protein>
<sequence length="123" mass="13695">MTVTAHLHHPDFLPDCSLCHTGDLEAATKIVNRETPLVSTASPARGTKRPSERCMGRALVRTSQKGHPIILTSLKSKKSNYALGKREKKEEKKGCEELTRYNEEIEVQRYSQSDCPRAVSNGS</sequence>
<evidence type="ECO:0000313" key="2">
    <source>
        <dbReference type="Proteomes" id="UP001278500"/>
    </source>
</evidence>
<gene>
    <name evidence="1" type="ORF">B0H65DRAFT_148301</name>
</gene>
<keyword evidence="2" id="KW-1185">Reference proteome</keyword>
<reference evidence="1" key="2">
    <citation type="submission" date="2023-06" db="EMBL/GenBank/DDBJ databases">
        <authorList>
            <consortium name="Lawrence Berkeley National Laboratory"/>
            <person name="Haridas S."/>
            <person name="Hensen N."/>
            <person name="Bonometti L."/>
            <person name="Westerberg I."/>
            <person name="Brannstrom I.O."/>
            <person name="Guillou S."/>
            <person name="Cros-Aarteil S."/>
            <person name="Calhoun S."/>
            <person name="Kuo A."/>
            <person name="Mondo S."/>
            <person name="Pangilinan J."/>
            <person name="Riley R."/>
            <person name="Labutti K."/>
            <person name="Andreopoulos B."/>
            <person name="Lipzen A."/>
            <person name="Chen C."/>
            <person name="Yanf M."/>
            <person name="Daum C."/>
            <person name="Ng V."/>
            <person name="Clum A."/>
            <person name="Steindorff A."/>
            <person name="Ohm R."/>
            <person name="Martin F."/>
            <person name="Silar P."/>
            <person name="Natvig D."/>
            <person name="Lalanne C."/>
            <person name="Gautier V."/>
            <person name="Ament-Velasquez S.L."/>
            <person name="Kruys A."/>
            <person name="Hutchinson M.I."/>
            <person name="Powell A.J."/>
            <person name="Barry K."/>
            <person name="Miller A.N."/>
            <person name="Grigoriev I.V."/>
            <person name="Debuchy R."/>
            <person name="Gladieux P."/>
            <person name="Thoren M.H."/>
            <person name="Johannesson H."/>
        </authorList>
    </citation>
    <scope>NUCLEOTIDE SEQUENCE</scope>
    <source>
        <strain evidence="1">CBS 560.94</strain>
    </source>
</reference>
<name>A0AAE0JGH0_9PEZI</name>
<accession>A0AAE0JGH0</accession>